<comment type="caution">
    <text evidence="1">The sequence shown here is derived from an EMBL/GenBank/DDBJ whole genome shotgun (WGS) entry which is preliminary data.</text>
</comment>
<name>A0ACB8D3C5_DERSI</name>
<evidence type="ECO:0000313" key="2">
    <source>
        <dbReference type="Proteomes" id="UP000821865"/>
    </source>
</evidence>
<accession>A0ACB8D3C5</accession>
<evidence type="ECO:0000313" key="1">
    <source>
        <dbReference type="EMBL" id="KAH7958769.1"/>
    </source>
</evidence>
<sequence length="202" mass="21970">MPLQKNATSSLRSGVERLAHDEYKKTVFQSSRNAGLFLLLADPRFYPLVFQHTVMSYSSIIFRSVTVDYARDKGVPLGHAELMGTYCAATDLLLGHMALPFLADRRFVNRTLLVAITFALLSATLFALTVSQGLVFFLSFFAAMSILVSATASFSPVLITDYLGPRRVPITWGASGLLTSPLLLVTPSITEFVLGLADSQGA</sequence>
<dbReference type="Proteomes" id="UP000821865">
    <property type="component" value="Chromosome 3"/>
</dbReference>
<dbReference type="EMBL" id="CM023472">
    <property type="protein sequence ID" value="KAH7958769.1"/>
    <property type="molecule type" value="Genomic_DNA"/>
</dbReference>
<proteinExistence type="predicted"/>
<gene>
    <name evidence="1" type="ORF">HPB49_004913</name>
</gene>
<reference evidence="1" key="1">
    <citation type="submission" date="2020-05" db="EMBL/GenBank/DDBJ databases">
        <title>Large-scale comparative analyses of tick genomes elucidate their genetic diversity and vector capacities.</title>
        <authorList>
            <person name="Jia N."/>
            <person name="Wang J."/>
            <person name="Shi W."/>
            <person name="Du L."/>
            <person name="Sun Y."/>
            <person name="Zhan W."/>
            <person name="Jiang J."/>
            <person name="Wang Q."/>
            <person name="Zhang B."/>
            <person name="Ji P."/>
            <person name="Sakyi L.B."/>
            <person name="Cui X."/>
            <person name="Yuan T."/>
            <person name="Jiang B."/>
            <person name="Yang W."/>
            <person name="Lam T.T.-Y."/>
            <person name="Chang Q."/>
            <person name="Ding S."/>
            <person name="Wang X."/>
            <person name="Zhu J."/>
            <person name="Ruan X."/>
            <person name="Zhao L."/>
            <person name="Wei J."/>
            <person name="Que T."/>
            <person name="Du C."/>
            <person name="Cheng J."/>
            <person name="Dai P."/>
            <person name="Han X."/>
            <person name="Huang E."/>
            <person name="Gao Y."/>
            <person name="Liu J."/>
            <person name="Shao H."/>
            <person name="Ye R."/>
            <person name="Li L."/>
            <person name="Wei W."/>
            <person name="Wang X."/>
            <person name="Wang C."/>
            <person name="Yang T."/>
            <person name="Huo Q."/>
            <person name="Li W."/>
            <person name="Guo W."/>
            <person name="Chen H."/>
            <person name="Zhou L."/>
            <person name="Ni X."/>
            <person name="Tian J."/>
            <person name="Zhou Y."/>
            <person name="Sheng Y."/>
            <person name="Liu T."/>
            <person name="Pan Y."/>
            <person name="Xia L."/>
            <person name="Li J."/>
            <person name="Zhao F."/>
            <person name="Cao W."/>
        </authorList>
    </citation>
    <scope>NUCLEOTIDE SEQUENCE</scope>
    <source>
        <strain evidence="1">Dsil-2018</strain>
    </source>
</reference>
<keyword evidence="2" id="KW-1185">Reference proteome</keyword>
<organism evidence="1 2">
    <name type="scientific">Dermacentor silvarum</name>
    <name type="common">Tick</name>
    <dbReference type="NCBI Taxonomy" id="543639"/>
    <lineage>
        <taxon>Eukaryota</taxon>
        <taxon>Metazoa</taxon>
        <taxon>Ecdysozoa</taxon>
        <taxon>Arthropoda</taxon>
        <taxon>Chelicerata</taxon>
        <taxon>Arachnida</taxon>
        <taxon>Acari</taxon>
        <taxon>Parasitiformes</taxon>
        <taxon>Ixodida</taxon>
        <taxon>Ixodoidea</taxon>
        <taxon>Ixodidae</taxon>
        <taxon>Rhipicephalinae</taxon>
        <taxon>Dermacentor</taxon>
    </lineage>
</organism>
<protein>
    <submittedName>
        <fullName evidence="1">Uncharacterized protein</fullName>
    </submittedName>
</protein>